<organism evidence="2 3">
    <name type="scientific">Podarcis lilfordi</name>
    <name type="common">Lilford's wall lizard</name>
    <dbReference type="NCBI Taxonomy" id="74358"/>
    <lineage>
        <taxon>Eukaryota</taxon>
        <taxon>Metazoa</taxon>
        <taxon>Chordata</taxon>
        <taxon>Craniata</taxon>
        <taxon>Vertebrata</taxon>
        <taxon>Euteleostomi</taxon>
        <taxon>Lepidosauria</taxon>
        <taxon>Squamata</taxon>
        <taxon>Bifurcata</taxon>
        <taxon>Unidentata</taxon>
        <taxon>Episquamata</taxon>
        <taxon>Laterata</taxon>
        <taxon>Lacertibaenia</taxon>
        <taxon>Lacertidae</taxon>
        <taxon>Podarcis</taxon>
    </lineage>
</organism>
<sequence>MGPNRRGGGREGRKKDKEETGAESGTSKVPEKTNGVPWRLQGATTAAQSPFEPCSSPLPCSKIQGQILSPASQQPVLILPPSPRTRKHQHKPILQAQPTLRIAQSHD</sequence>
<protein>
    <submittedName>
        <fullName evidence="2">Uncharacterized protein</fullName>
    </submittedName>
</protein>
<feature type="region of interest" description="Disordered" evidence="1">
    <location>
        <begin position="1"/>
        <end position="54"/>
    </location>
</feature>
<proteinExistence type="predicted"/>
<evidence type="ECO:0000313" key="3">
    <source>
        <dbReference type="Proteomes" id="UP001178461"/>
    </source>
</evidence>
<name>A0AA35KSN2_9SAUR</name>
<dbReference type="AlphaFoldDB" id="A0AA35KSN2"/>
<feature type="region of interest" description="Disordered" evidence="1">
    <location>
        <begin position="81"/>
        <end position="107"/>
    </location>
</feature>
<dbReference type="EMBL" id="OX395133">
    <property type="protein sequence ID" value="CAI5782493.1"/>
    <property type="molecule type" value="Genomic_DNA"/>
</dbReference>
<feature type="compositionally biased region" description="Basic and acidic residues" evidence="1">
    <location>
        <begin position="8"/>
        <end position="20"/>
    </location>
</feature>
<dbReference type="Proteomes" id="UP001178461">
    <property type="component" value="Chromosome 8"/>
</dbReference>
<keyword evidence="3" id="KW-1185">Reference proteome</keyword>
<evidence type="ECO:0000313" key="2">
    <source>
        <dbReference type="EMBL" id="CAI5782493.1"/>
    </source>
</evidence>
<reference evidence="2" key="1">
    <citation type="submission" date="2022-12" db="EMBL/GenBank/DDBJ databases">
        <authorList>
            <person name="Alioto T."/>
            <person name="Alioto T."/>
            <person name="Gomez Garrido J."/>
        </authorList>
    </citation>
    <scope>NUCLEOTIDE SEQUENCE</scope>
</reference>
<evidence type="ECO:0000256" key="1">
    <source>
        <dbReference type="SAM" id="MobiDB-lite"/>
    </source>
</evidence>
<gene>
    <name evidence="2" type="ORF">PODLI_1B008981</name>
</gene>
<accession>A0AA35KSN2</accession>